<organism evidence="1 2">
    <name type="scientific">Romanomermis culicivorax</name>
    <name type="common">Nematode worm</name>
    <dbReference type="NCBI Taxonomy" id="13658"/>
    <lineage>
        <taxon>Eukaryota</taxon>
        <taxon>Metazoa</taxon>
        <taxon>Ecdysozoa</taxon>
        <taxon>Nematoda</taxon>
        <taxon>Enoplea</taxon>
        <taxon>Dorylaimia</taxon>
        <taxon>Mermithida</taxon>
        <taxon>Mermithoidea</taxon>
        <taxon>Mermithidae</taxon>
        <taxon>Romanomermis</taxon>
    </lineage>
</organism>
<dbReference type="Proteomes" id="UP000887565">
    <property type="component" value="Unplaced"/>
</dbReference>
<dbReference type="WBParaSite" id="nRc.2.0.1.t40677-RA">
    <property type="protein sequence ID" value="nRc.2.0.1.t40677-RA"/>
    <property type="gene ID" value="nRc.2.0.1.g40677"/>
</dbReference>
<accession>A0A915KP85</accession>
<protein>
    <submittedName>
        <fullName evidence="2">Uncharacterized protein</fullName>
    </submittedName>
</protein>
<dbReference type="AlphaFoldDB" id="A0A915KP85"/>
<evidence type="ECO:0000313" key="1">
    <source>
        <dbReference type="Proteomes" id="UP000887565"/>
    </source>
</evidence>
<evidence type="ECO:0000313" key="2">
    <source>
        <dbReference type="WBParaSite" id="nRc.2.0.1.t40677-RA"/>
    </source>
</evidence>
<name>A0A915KP85_ROMCU</name>
<keyword evidence="1" id="KW-1185">Reference proteome</keyword>
<proteinExistence type="predicted"/>
<reference evidence="2" key="1">
    <citation type="submission" date="2022-11" db="UniProtKB">
        <authorList>
            <consortium name="WormBaseParasite"/>
        </authorList>
    </citation>
    <scope>IDENTIFICATION</scope>
</reference>
<sequence>MAPHRTIDTIHPFGPYRKEYDANYISSQVIEELSAVRIIGELENSVIGQFAGKTYIMGIGFSGDYINSYVFDKTNDYFYNGSIKYDKETPKGIGLRGWMHPSGFAAFKTE</sequence>